<gene>
    <name evidence="1" type="ORF">PTRA_a1436</name>
</gene>
<dbReference type="KEGG" id="ptn:PTRA_a1436"/>
<name>A0A0U2WH91_9GAMM</name>
<sequence>MNTQVSTIHSADKRQTNDVLVKLISDEVLPSLKAYYPNSDFNWRGNLVLFANEYAGQLYGMGIIAKHVRAALDMARLLSTSERHAPNPIEFKILCLQAKGMPTLDSCMSEINEQRIKNYGKDKDWSEPLVYWLNQQIAAARATLTDSAWKKMAKNRYTELADKYGKGELGPIPLKIEYNALPAYLRYAGVGR</sequence>
<dbReference type="PATRIC" id="fig|1315283.4.peg.1243"/>
<dbReference type="RefSeq" id="WP_058373090.1">
    <property type="nucleotide sequence ID" value="NZ_CP011034.1"/>
</dbReference>
<evidence type="ECO:0000313" key="2">
    <source>
        <dbReference type="Proteomes" id="UP000065261"/>
    </source>
</evidence>
<dbReference type="Pfam" id="PF06992">
    <property type="entry name" value="Phage_lambda_P"/>
    <property type="match status" value="1"/>
</dbReference>
<dbReference type="InterPro" id="IPR009731">
    <property type="entry name" value="P-like"/>
</dbReference>
<dbReference type="GO" id="GO:0006270">
    <property type="term" value="P:DNA replication initiation"/>
    <property type="evidence" value="ECO:0007669"/>
    <property type="project" value="InterPro"/>
</dbReference>
<accession>A0A0U2WH91</accession>
<dbReference type="OrthoDB" id="6310537at2"/>
<evidence type="ECO:0000313" key="1">
    <source>
        <dbReference type="EMBL" id="ALS32650.1"/>
    </source>
</evidence>
<protein>
    <submittedName>
        <fullName evidence="1">Uncharacterized protein</fullName>
    </submittedName>
</protein>
<organism evidence="1">
    <name type="scientific">Pseudoalteromonas translucida KMM 520</name>
    <dbReference type="NCBI Taxonomy" id="1315283"/>
    <lineage>
        <taxon>Bacteria</taxon>
        <taxon>Pseudomonadati</taxon>
        <taxon>Pseudomonadota</taxon>
        <taxon>Gammaproteobacteria</taxon>
        <taxon>Alteromonadales</taxon>
        <taxon>Pseudoalteromonadaceae</taxon>
        <taxon>Pseudoalteromonas</taxon>
    </lineage>
</organism>
<dbReference type="Proteomes" id="UP000065261">
    <property type="component" value="Chromosome I"/>
</dbReference>
<reference evidence="1 2" key="1">
    <citation type="submission" date="2015-03" db="EMBL/GenBank/DDBJ databases">
        <authorList>
            <person name="Murphy D."/>
        </authorList>
    </citation>
    <scope>NUCLEOTIDE SEQUENCE [LARGE SCALE GENOMIC DNA]</scope>
    <source>
        <strain evidence="1 2">KMM 520</strain>
    </source>
</reference>
<dbReference type="AlphaFoldDB" id="A0A0U2WH91"/>
<dbReference type="EMBL" id="CP011034">
    <property type="protein sequence ID" value="ALS32650.1"/>
    <property type="molecule type" value="Genomic_DNA"/>
</dbReference>
<proteinExistence type="predicted"/>